<dbReference type="EMBL" id="PQIB02000001">
    <property type="protein sequence ID" value="RLN40276.1"/>
    <property type="molecule type" value="Genomic_DNA"/>
</dbReference>
<comment type="caution">
    <text evidence="2">The sequence shown here is derived from an EMBL/GenBank/DDBJ whole genome shotgun (WGS) entry which is preliminary data.</text>
</comment>
<protein>
    <submittedName>
        <fullName evidence="2">Uncharacterized protein</fullName>
    </submittedName>
</protein>
<keyword evidence="3" id="KW-1185">Reference proteome</keyword>
<organism evidence="2 3">
    <name type="scientific">Panicum miliaceum</name>
    <name type="common">Proso millet</name>
    <name type="synonym">Broomcorn millet</name>
    <dbReference type="NCBI Taxonomy" id="4540"/>
    <lineage>
        <taxon>Eukaryota</taxon>
        <taxon>Viridiplantae</taxon>
        <taxon>Streptophyta</taxon>
        <taxon>Embryophyta</taxon>
        <taxon>Tracheophyta</taxon>
        <taxon>Spermatophyta</taxon>
        <taxon>Magnoliopsida</taxon>
        <taxon>Liliopsida</taxon>
        <taxon>Poales</taxon>
        <taxon>Poaceae</taxon>
        <taxon>PACMAD clade</taxon>
        <taxon>Panicoideae</taxon>
        <taxon>Panicodae</taxon>
        <taxon>Paniceae</taxon>
        <taxon>Panicinae</taxon>
        <taxon>Panicum</taxon>
        <taxon>Panicum sect. Panicum</taxon>
    </lineage>
</organism>
<accession>A0A3L6TKX1</accession>
<feature type="region of interest" description="Disordered" evidence="1">
    <location>
        <begin position="15"/>
        <end position="61"/>
    </location>
</feature>
<name>A0A3L6TKX1_PANMI</name>
<evidence type="ECO:0000256" key="1">
    <source>
        <dbReference type="SAM" id="MobiDB-lite"/>
    </source>
</evidence>
<proteinExistence type="predicted"/>
<reference evidence="3" key="1">
    <citation type="journal article" date="2019" name="Nat. Commun.">
        <title>The genome of broomcorn millet.</title>
        <authorList>
            <person name="Zou C."/>
            <person name="Miki D."/>
            <person name="Li D."/>
            <person name="Tang Q."/>
            <person name="Xiao L."/>
            <person name="Rajput S."/>
            <person name="Deng P."/>
            <person name="Jia W."/>
            <person name="Huang R."/>
            <person name="Zhang M."/>
            <person name="Sun Y."/>
            <person name="Hu J."/>
            <person name="Fu X."/>
            <person name="Schnable P.S."/>
            <person name="Li F."/>
            <person name="Zhang H."/>
            <person name="Feng B."/>
            <person name="Zhu X."/>
            <person name="Liu R."/>
            <person name="Schnable J.C."/>
            <person name="Zhu J.-K."/>
            <person name="Zhang H."/>
        </authorList>
    </citation>
    <scope>NUCLEOTIDE SEQUENCE [LARGE SCALE GENOMIC DNA]</scope>
</reference>
<dbReference type="AlphaFoldDB" id="A0A3L6TKX1"/>
<sequence length="110" mass="11728">MDHFDGDNFNVGAYNGAADANPTDDDGSGNDARLGTSLRIPIPGSPVAGRRSSPTRVNPTRGLWCTPTVNPALFKAILKIIHSDSAMDLFIDTDDAGRILILQEYVGVDN</sequence>
<evidence type="ECO:0000313" key="2">
    <source>
        <dbReference type="EMBL" id="RLN40276.1"/>
    </source>
</evidence>
<dbReference type="Proteomes" id="UP000275267">
    <property type="component" value="Unassembled WGS sequence"/>
</dbReference>
<gene>
    <name evidence="2" type="ORF">C2845_PM01G34060</name>
</gene>
<evidence type="ECO:0000313" key="3">
    <source>
        <dbReference type="Proteomes" id="UP000275267"/>
    </source>
</evidence>